<name>B1ZRM0_OPITP</name>
<accession>B1ZRM0</accession>
<proteinExistence type="predicted"/>
<dbReference type="Gene3D" id="3.40.1520.10">
    <property type="entry name" value="Ta1353-like"/>
    <property type="match status" value="1"/>
</dbReference>
<dbReference type="eggNOG" id="COG1839">
    <property type="taxonomic scope" value="Bacteria"/>
</dbReference>
<dbReference type="Pfam" id="PF04008">
    <property type="entry name" value="Adenosine_kin"/>
    <property type="match status" value="1"/>
</dbReference>
<protein>
    <submittedName>
        <fullName evidence="1">Uncharacterized protein</fullName>
    </submittedName>
</protein>
<evidence type="ECO:0000313" key="2">
    <source>
        <dbReference type="Proteomes" id="UP000007013"/>
    </source>
</evidence>
<sequence length="173" mass="18474">MQLKTIRIEKPDTANLIFGQCRSAKTLEAIHVALEQIGSGFPFGIAFCEASGKRLVLCAGTDEVMIELAKKNAAAIGAGDTFLVFFGAVPPFGEILAAIKSLPDVCGIYCATANPLEVILAETSQGHGVVAVVDGYSPQGIESREDTTWRENYLHHVTGFGKLGDRPREPKPS</sequence>
<gene>
    <name evidence="1" type="ordered locus">Oter_4399</name>
</gene>
<evidence type="ECO:0000313" key="1">
    <source>
        <dbReference type="EMBL" id="ACB77670.1"/>
    </source>
</evidence>
<reference evidence="1 2" key="1">
    <citation type="journal article" date="2011" name="J. Bacteriol.">
        <title>Genome sequence of the verrucomicrobium Opitutus terrae PB90-1, an abundant inhabitant of rice paddy soil ecosystems.</title>
        <authorList>
            <person name="van Passel M.W."/>
            <person name="Kant R."/>
            <person name="Palva A."/>
            <person name="Copeland A."/>
            <person name="Lucas S."/>
            <person name="Lapidus A."/>
            <person name="Glavina del Rio T."/>
            <person name="Pitluck S."/>
            <person name="Goltsman E."/>
            <person name="Clum A."/>
            <person name="Sun H."/>
            <person name="Schmutz J."/>
            <person name="Larimer F.W."/>
            <person name="Land M.L."/>
            <person name="Hauser L."/>
            <person name="Kyrpides N."/>
            <person name="Mikhailova N."/>
            <person name="Richardson P.P."/>
            <person name="Janssen P.H."/>
            <person name="de Vos W.M."/>
            <person name="Smidt H."/>
        </authorList>
    </citation>
    <scope>NUCLEOTIDE SEQUENCE [LARGE SCALE GENOMIC DNA]</scope>
    <source>
        <strain evidence="2">DSM 11246 / JCM 15787 / PB90-1</strain>
    </source>
</reference>
<dbReference type="InterPro" id="IPR007153">
    <property type="entry name" value="Adenosine_kinase"/>
</dbReference>
<dbReference type="EMBL" id="CP001032">
    <property type="protein sequence ID" value="ACB77670.1"/>
    <property type="molecule type" value="Genomic_DNA"/>
</dbReference>
<dbReference type="AlphaFoldDB" id="B1ZRM0"/>
<dbReference type="PANTHER" id="PTHR36155">
    <property type="entry name" value="BLL5354 PROTEIN"/>
    <property type="match status" value="1"/>
</dbReference>
<dbReference type="Proteomes" id="UP000007013">
    <property type="component" value="Chromosome"/>
</dbReference>
<dbReference type="HOGENOM" id="CLU_138382_0_0_0"/>
<dbReference type="KEGG" id="ote:Oter_4399"/>
<dbReference type="PANTHER" id="PTHR36155:SF1">
    <property type="entry name" value="BLL5354 PROTEIN"/>
    <property type="match status" value="1"/>
</dbReference>
<dbReference type="RefSeq" id="WP_012377184.1">
    <property type="nucleotide sequence ID" value="NC_010571.1"/>
</dbReference>
<keyword evidence="2" id="KW-1185">Reference proteome</keyword>
<organism evidence="1 2">
    <name type="scientific">Opitutus terrae (strain DSM 11246 / JCM 15787 / PB90-1)</name>
    <dbReference type="NCBI Taxonomy" id="452637"/>
    <lineage>
        <taxon>Bacteria</taxon>
        <taxon>Pseudomonadati</taxon>
        <taxon>Verrucomicrobiota</taxon>
        <taxon>Opitutia</taxon>
        <taxon>Opitutales</taxon>
        <taxon>Opitutaceae</taxon>
        <taxon>Opitutus</taxon>
    </lineage>
</organism>
<dbReference type="InterPro" id="IPR036902">
    <property type="entry name" value="Ta1353-like_sf"/>
</dbReference>
<dbReference type="OrthoDB" id="9785212at2"/>
<dbReference type="SUPFAM" id="SSF103165">
    <property type="entry name" value="Ta1353-like"/>
    <property type="match status" value="1"/>
</dbReference>